<feature type="domain" description="Nitroreductase" evidence="3">
    <location>
        <begin position="13"/>
        <end position="188"/>
    </location>
</feature>
<dbReference type="EMBL" id="CAJVAS010000033">
    <property type="protein sequence ID" value="CAG7646019.1"/>
    <property type="molecule type" value="Genomic_DNA"/>
</dbReference>
<sequence length="212" mass="23043">MSSTLKADFFEVVRERHAVKQYDPAFTLSEQEILELLDIAGSAPSAWNLQHWTFLAITDPAAKQNLLPIAYGQQQVVDASVVVAVLGNLQANRNAEAIYGPAVQAGLMPEKIKTGLIEQIDYAYANIPTVPRDEAIRNASFAAMQLMLAAKAKGLDSCPMGGYDAARFVETFHVPEQYIPVLLVAIGKAAAPARPSGRFPVSRTVVWNQFGD</sequence>
<keyword evidence="5" id="KW-1185">Reference proteome</keyword>
<dbReference type="RefSeq" id="WP_218094794.1">
    <property type="nucleotide sequence ID" value="NZ_CAJVAS010000033.1"/>
</dbReference>
<accession>A0A916NKM3</accession>
<reference evidence="4" key="1">
    <citation type="submission" date="2021-06" db="EMBL/GenBank/DDBJ databases">
        <authorList>
            <person name="Criscuolo A."/>
        </authorList>
    </citation>
    <scope>NUCLEOTIDE SEQUENCE</scope>
    <source>
        <strain evidence="4">CIP111600</strain>
    </source>
</reference>
<dbReference type="CDD" id="cd02137">
    <property type="entry name" value="MhqN-like"/>
    <property type="match status" value="1"/>
</dbReference>
<comment type="similarity">
    <text evidence="1">Belongs to the nitroreductase family.</text>
</comment>
<dbReference type="GO" id="GO:0016491">
    <property type="term" value="F:oxidoreductase activity"/>
    <property type="evidence" value="ECO:0007669"/>
    <property type="project" value="UniProtKB-KW"/>
</dbReference>
<name>A0A916NKM3_9BACL</name>
<dbReference type="Proteomes" id="UP000693672">
    <property type="component" value="Unassembled WGS sequence"/>
</dbReference>
<dbReference type="InterPro" id="IPR029479">
    <property type="entry name" value="Nitroreductase"/>
</dbReference>
<dbReference type="EC" id="1.-.-.-" evidence="4"/>
<dbReference type="Pfam" id="PF00881">
    <property type="entry name" value="Nitroreductase"/>
    <property type="match status" value="1"/>
</dbReference>
<dbReference type="AlphaFoldDB" id="A0A916NKM3"/>
<evidence type="ECO:0000259" key="3">
    <source>
        <dbReference type="Pfam" id="PF00881"/>
    </source>
</evidence>
<keyword evidence="2 4" id="KW-0560">Oxidoreductase</keyword>
<protein>
    <submittedName>
        <fullName evidence="4">NAD(P)H nitroreductase YodC</fullName>
        <ecNumber evidence="4">1.-.-.-</ecNumber>
    </submittedName>
</protein>
<evidence type="ECO:0000256" key="1">
    <source>
        <dbReference type="ARBA" id="ARBA00007118"/>
    </source>
</evidence>
<evidence type="ECO:0000313" key="5">
    <source>
        <dbReference type="Proteomes" id="UP000693672"/>
    </source>
</evidence>
<gene>
    <name evidence="4" type="primary">yodC_2</name>
    <name evidence="4" type="ORF">PAESOLCIP111_05080</name>
</gene>
<dbReference type="PANTHER" id="PTHR43673:SF3">
    <property type="entry name" value="NAD(P)H NITROREDUCTASE YODC-RELATED"/>
    <property type="match status" value="1"/>
</dbReference>
<evidence type="ECO:0000256" key="2">
    <source>
        <dbReference type="ARBA" id="ARBA00023002"/>
    </source>
</evidence>
<proteinExistence type="inferred from homology"/>
<comment type="caution">
    <text evidence="4">The sequence shown here is derived from an EMBL/GenBank/DDBJ whole genome shotgun (WGS) entry which is preliminary data.</text>
</comment>
<dbReference type="PANTHER" id="PTHR43673">
    <property type="entry name" value="NAD(P)H NITROREDUCTASE YDGI-RELATED"/>
    <property type="match status" value="1"/>
</dbReference>
<organism evidence="4 5">
    <name type="scientific">Paenibacillus solanacearum</name>
    <dbReference type="NCBI Taxonomy" id="2048548"/>
    <lineage>
        <taxon>Bacteria</taxon>
        <taxon>Bacillati</taxon>
        <taxon>Bacillota</taxon>
        <taxon>Bacilli</taxon>
        <taxon>Bacillales</taxon>
        <taxon>Paenibacillaceae</taxon>
        <taxon>Paenibacillus</taxon>
    </lineage>
</organism>
<evidence type="ECO:0000313" key="4">
    <source>
        <dbReference type="EMBL" id="CAG7646019.1"/>
    </source>
</evidence>